<name>A0A6H0KK60_9BACE</name>
<evidence type="ECO:0000313" key="2">
    <source>
        <dbReference type="EMBL" id="QIU93411.1"/>
    </source>
</evidence>
<organism evidence="2 3">
    <name type="scientific">Bacteroides faecium</name>
    <dbReference type="NCBI Taxonomy" id="2715212"/>
    <lineage>
        <taxon>Bacteria</taxon>
        <taxon>Pseudomonadati</taxon>
        <taxon>Bacteroidota</taxon>
        <taxon>Bacteroidia</taxon>
        <taxon>Bacteroidales</taxon>
        <taxon>Bacteroidaceae</taxon>
        <taxon>Bacteroides</taxon>
    </lineage>
</organism>
<dbReference type="InterPro" id="IPR024361">
    <property type="entry name" value="BACON"/>
</dbReference>
<protein>
    <recommendedName>
        <fullName evidence="1">BACON domain-containing protein</fullName>
    </recommendedName>
</protein>
<dbReference type="AlphaFoldDB" id="A0A6H0KK60"/>
<keyword evidence="3" id="KW-1185">Reference proteome</keyword>
<accession>A0A6H0KK60</accession>
<proteinExistence type="predicted"/>
<dbReference type="Gene3D" id="2.60.40.10">
    <property type="entry name" value="Immunoglobulins"/>
    <property type="match status" value="1"/>
</dbReference>
<dbReference type="KEGG" id="bfc:BacF7301_04245"/>
<sequence>MKKIYFNILFIVLCATMITGCDSEENTPISDLQILASEINMDATGGKGYVELSSSKTISARLTDADWCTIEEITDNKITFDTKPNYGYSGRSAQLIITDGIKEEKLTVMQSGAVFVFEDSKWVQRVTNDETTLHVKQYGSFPCIVNIPEEARNWLSYKEDDNGKGGTFIITKNTSNNIRAAKITVTNGNRNFEYQILQYEVNDFMGTWNGQYTDDFQKYYSLKNVTITKEEDGTYSVANLVNGQPYTLKGIAENNTLTFEAGQYLGKLYDVLYLGLVIQDPQGGMQEASYKIGLGPVILTDGTIGLMFDDTLGEYPSIAFYFMAYIDEFFDEAYGAAYIFANCILYK</sequence>
<evidence type="ECO:0000313" key="3">
    <source>
        <dbReference type="Proteomes" id="UP000501780"/>
    </source>
</evidence>
<dbReference type="CDD" id="cd14948">
    <property type="entry name" value="BACON"/>
    <property type="match status" value="1"/>
</dbReference>
<dbReference type="Pfam" id="PF13004">
    <property type="entry name" value="BACON"/>
    <property type="match status" value="1"/>
</dbReference>
<feature type="domain" description="BACON" evidence="1">
    <location>
        <begin position="64"/>
        <end position="111"/>
    </location>
</feature>
<dbReference type="PROSITE" id="PS51257">
    <property type="entry name" value="PROKAR_LIPOPROTEIN"/>
    <property type="match status" value="1"/>
</dbReference>
<dbReference type="Proteomes" id="UP000501780">
    <property type="component" value="Chromosome"/>
</dbReference>
<dbReference type="InterPro" id="IPR013783">
    <property type="entry name" value="Ig-like_fold"/>
</dbReference>
<reference evidence="2 3" key="1">
    <citation type="submission" date="2020-03" db="EMBL/GenBank/DDBJ databases">
        <title>Genomic analysis of Bacteroides faecium CBA7301.</title>
        <authorList>
            <person name="Kim J."/>
            <person name="Roh S.W."/>
        </authorList>
    </citation>
    <scope>NUCLEOTIDE SEQUENCE [LARGE SCALE GENOMIC DNA]</scope>
    <source>
        <strain evidence="2 3">CBA7301</strain>
    </source>
</reference>
<evidence type="ECO:0000259" key="1">
    <source>
        <dbReference type="Pfam" id="PF13004"/>
    </source>
</evidence>
<dbReference type="EMBL" id="CP050831">
    <property type="protein sequence ID" value="QIU93411.1"/>
    <property type="molecule type" value="Genomic_DNA"/>
</dbReference>
<dbReference type="RefSeq" id="WP_167960533.1">
    <property type="nucleotide sequence ID" value="NZ_CP050831.1"/>
</dbReference>
<gene>
    <name evidence="2" type="ORF">BacF7301_04245</name>
</gene>